<keyword evidence="2 5" id="KW-0132">Cell division</keyword>
<dbReference type="AlphaFoldDB" id="A0A2C9D8E3"/>
<comment type="similarity">
    <text evidence="5 6">Belongs to the FtsA/MreB family.</text>
</comment>
<dbReference type="EMBL" id="LT960614">
    <property type="protein sequence ID" value="SON56513.1"/>
    <property type="molecule type" value="Genomic_DNA"/>
</dbReference>
<dbReference type="PIRSF" id="PIRSF003101">
    <property type="entry name" value="FtsA"/>
    <property type="match status" value="1"/>
</dbReference>
<evidence type="ECO:0000313" key="9">
    <source>
        <dbReference type="Proteomes" id="UP000223606"/>
    </source>
</evidence>
<organism evidence="8 9">
    <name type="scientific">Hartmannibacter diazotrophicus</name>
    <dbReference type="NCBI Taxonomy" id="1482074"/>
    <lineage>
        <taxon>Bacteria</taxon>
        <taxon>Pseudomonadati</taxon>
        <taxon>Pseudomonadota</taxon>
        <taxon>Alphaproteobacteria</taxon>
        <taxon>Hyphomicrobiales</taxon>
        <taxon>Pleomorphomonadaceae</taxon>
        <taxon>Hartmannibacter</taxon>
    </lineage>
</organism>
<dbReference type="HAMAP" id="MF_02033">
    <property type="entry name" value="FtsA"/>
    <property type="match status" value="1"/>
</dbReference>
<gene>
    <name evidence="5 8" type="primary">ftsA</name>
    <name evidence="8" type="ORF">HDIA_2972</name>
</gene>
<protein>
    <recommendedName>
        <fullName evidence="5 6">Cell division protein FtsA</fullName>
    </recommendedName>
</protein>
<reference evidence="9" key="1">
    <citation type="submission" date="2017-09" db="EMBL/GenBank/DDBJ databases">
        <title>Genome sequence of Nannocystis excedens DSM 71.</title>
        <authorList>
            <person name="Blom J."/>
        </authorList>
    </citation>
    <scope>NUCLEOTIDE SEQUENCE [LARGE SCALE GENOMIC DNA]</scope>
    <source>
        <strain evidence="9">type strain: E19</strain>
    </source>
</reference>
<dbReference type="GO" id="GO:0032153">
    <property type="term" value="C:cell division site"/>
    <property type="evidence" value="ECO:0007669"/>
    <property type="project" value="UniProtKB-UniRule"/>
</dbReference>
<evidence type="ECO:0000256" key="6">
    <source>
        <dbReference type="PIRNR" id="PIRNR003101"/>
    </source>
</evidence>
<keyword evidence="3 5" id="KW-0472">Membrane</keyword>
<dbReference type="InterPro" id="IPR050696">
    <property type="entry name" value="FtsA/MreB"/>
</dbReference>
<sequence>MTRHVEPRIHGMRPLPSKRATIVSVLDVGTSKICCVIARLTPRPLGDVLPGRSHHVDVLGFGYQRSRGIKAGQVVDLDQAEKAIRLAVDAAERMAGLTVESLIVSLSCGRLGSETYSAGFDLSGREVGEAEIQRVLSAASQYSVEGENRVVVHALPIGYALDGNKGIRDPRGMLGRRLSVDTHIVSADPAPVRNLEICINRAHLEVETMVATPYASGLATLVDDEAHLGCACVDIGGGTTTMAVFADGAFVHVDGFALGGHHVTMDLARGLTTRLADAERIKALHGSVIHTDADDREIIAVPPVGDENDIPNQVPRSEIVQIIRPRVEEILELVRDRLNASGFASRVGRRIVLTGGASQLTGLGELARKTLGRNVRLGRPMGIAGLPDAARGAAFATSVGLLIYPQVAEMEVLAGRRRTSGYADHGGYFSKVQRWIRESF</sequence>
<dbReference type="GO" id="GO:0043093">
    <property type="term" value="P:FtsZ-dependent cytokinesis"/>
    <property type="evidence" value="ECO:0007669"/>
    <property type="project" value="UniProtKB-UniRule"/>
</dbReference>
<comment type="function">
    <text evidence="5 6">Cell division protein that is involved in the assembly of the Z ring. May serve as a membrane anchor for the Z ring.</text>
</comment>
<dbReference type="Proteomes" id="UP000223606">
    <property type="component" value="Chromosome 1"/>
</dbReference>
<dbReference type="NCBIfam" id="TIGR01174">
    <property type="entry name" value="ftsA"/>
    <property type="match status" value="1"/>
</dbReference>
<dbReference type="GO" id="GO:0009898">
    <property type="term" value="C:cytoplasmic side of plasma membrane"/>
    <property type="evidence" value="ECO:0007669"/>
    <property type="project" value="UniProtKB-UniRule"/>
</dbReference>
<accession>A0A2C9D8E3</accession>
<dbReference type="Gene3D" id="3.30.1490.110">
    <property type="match status" value="1"/>
</dbReference>
<proteinExistence type="inferred from homology"/>
<dbReference type="PANTHER" id="PTHR32432:SF4">
    <property type="entry name" value="CELL DIVISION PROTEIN FTSA"/>
    <property type="match status" value="1"/>
</dbReference>
<comment type="subunit">
    <text evidence="5">Self-interacts. Interacts with FtsZ.</text>
</comment>
<evidence type="ECO:0000256" key="4">
    <source>
        <dbReference type="ARBA" id="ARBA00023306"/>
    </source>
</evidence>
<dbReference type="OrthoDB" id="9810567at2"/>
<evidence type="ECO:0000256" key="5">
    <source>
        <dbReference type="HAMAP-Rule" id="MF_02033"/>
    </source>
</evidence>
<dbReference type="Pfam" id="PF02491">
    <property type="entry name" value="SHS2_FTSA"/>
    <property type="match status" value="1"/>
</dbReference>
<keyword evidence="4 5" id="KW-0131">Cell cycle</keyword>
<dbReference type="Pfam" id="PF14450">
    <property type="entry name" value="FtsA"/>
    <property type="match status" value="1"/>
</dbReference>
<dbReference type="KEGG" id="hdi:HDIA_2972"/>
<evidence type="ECO:0000256" key="2">
    <source>
        <dbReference type="ARBA" id="ARBA00022618"/>
    </source>
</evidence>
<dbReference type="SMART" id="SM00842">
    <property type="entry name" value="FtsA"/>
    <property type="match status" value="1"/>
</dbReference>
<evidence type="ECO:0000259" key="7">
    <source>
        <dbReference type="SMART" id="SM00842"/>
    </source>
</evidence>
<keyword evidence="9" id="KW-1185">Reference proteome</keyword>
<evidence type="ECO:0000256" key="3">
    <source>
        <dbReference type="ARBA" id="ARBA00023136"/>
    </source>
</evidence>
<keyword evidence="1 5" id="KW-1003">Cell membrane</keyword>
<dbReference type="InterPro" id="IPR043129">
    <property type="entry name" value="ATPase_NBD"/>
</dbReference>
<evidence type="ECO:0000256" key="1">
    <source>
        <dbReference type="ARBA" id="ARBA00022475"/>
    </source>
</evidence>
<dbReference type="InterPro" id="IPR020823">
    <property type="entry name" value="Cell_div_FtsA"/>
</dbReference>
<name>A0A2C9D8E3_9HYPH</name>
<dbReference type="CDD" id="cd24048">
    <property type="entry name" value="ASKHA_NBD_FtsA"/>
    <property type="match status" value="1"/>
</dbReference>
<evidence type="ECO:0000313" key="8">
    <source>
        <dbReference type="EMBL" id="SON56513.1"/>
    </source>
</evidence>
<dbReference type="InterPro" id="IPR003494">
    <property type="entry name" value="SHS2_FtsA"/>
</dbReference>
<feature type="domain" description="SHS2" evidence="7">
    <location>
        <begin position="23"/>
        <end position="220"/>
    </location>
</feature>
<dbReference type="PANTHER" id="PTHR32432">
    <property type="entry name" value="CELL DIVISION PROTEIN FTSA-RELATED"/>
    <property type="match status" value="1"/>
</dbReference>
<dbReference type="Gene3D" id="3.30.420.40">
    <property type="match status" value="1"/>
</dbReference>
<dbReference type="SUPFAM" id="SSF53067">
    <property type="entry name" value="Actin-like ATPase domain"/>
    <property type="match status" value="2"/>
</dbReference>
<comment type="subcellular location">
    <subcellularLocation>
        <location evidence="5">Cell membrane</location>
        <topology evidence="5">Peripheral membrane protein</topology>
        <orientation evidence="5">Cytoplasmic side</orientation>
    </subcellularLocation>
    <text evidence="5">Localizes to the Z ring in an FtsZ-dependent manner. Targeted to the membrane through a conserved C-terminal amphipathic helix.</text>
</comment>